<dbReference type="PANTHER" id="PTHR11941:SF54">
    <property type="entry name" value="ENOYL-COA HYDRATASE, MITOCHONDRIAL"/>
    <property type="match status" value="1"/>
</dbReference>
<dbReference type="InterPro" id="IPR001753">
    <property type="entry name" value="Enoyl-CoA_hydra/iso"/>
</dbReference>
<name>A0ABN1Y8N4_9PSEU</name>
<dbReference type="Proteomes" id="UP001501414">
    <property type="component" value="Unassembled WGS sequence"/>
</dbReference>
<reference evidence="3 4" key="1">
    <citation type="journal article" date="2019" name="Int. J. Syst. Evol. Microbiol.">
        <title>The Global Catalogue of Microorganisms (GCM) 10K type strain sequencing project: providing services to taxonomists for standard genome sequencing and annotation.</title>
        <authorList>
            <consortium name="The Broad Institute Genomics Platform"/>
            <consortium name="The Broad Institute Genome Sequencing Center for Infectious Disease"/>
            <person name="Wu L."/>
            <person name="Ma J."/>
        </authorList>
    </citation>
    <scope>NUCLEOTIDE SEQUENCE [LARGE SCALE GENOMIC DNA]</scope>
    <source>
        <strain evidence="3 4">JCM 11896</strain>
    </source>
</reference>
<sequence>MILDMSDSEVRTGAGTGTGIEVRTDVTDGVAVLTVSNPARRNALNLELSGRLVAAVDEAVAAPGVGAIVVTGEPPAFCAGGDLAELEQADPATLKRVYSGFLALANCPLPTLAAVNGAAVGAGINLALACDVRLAGPTARFDVRFMQLGLHPGGGFTWMAQRALGAQGTAAMTLFGDVLDAREAERVGLAWRAYDSDDELLAAARELAGRAAAAPRDLIETTKATMRVTSRLDAHADATDIEVRAQAESVHSAAFAERVAALQKKISSR</sequence>
<organism evidence="3 4">
    <name type="scientific">Pseudonocardia kongjuensis</name>
    <dbReference type="NCBI Taxonomy" id="102227"/>
    <lineage>
        <taxon>Bacteria</taxon>
        <taxon>Bacillati</taxon>
        <taxon>Actinomycetota</taxon>
        <taxon>Actinomycetes</taxon>
        <taxon>Pseudonocardiales</taxon>
        <taxon>Pseudonocardiaceae</taxon>
        <taxon>Pseudonocardia</taxon>
    </lineage>
</organism>
<evidence type="ECO:0000313" key="4">
    <source>
        <dbReference type="Proteomes" id="UP001501414"/>
    </source>
</evidence>
<protein>
    <submittedName>
        <fullName evidence="3">Enoyl-CoA hydratase</fullName>
    </submittedName>
</protein>
<dbReference type="PANTHER" id="PTHR11941">
    <property type="entry name" value="ENOYL-COA HYDRATASE-RELATED"/>
    <property type="match status" value="1"/>
</dbReference>
<dbReference type="InterPro" id="IPR029045">
    <property type="entry name" value="ClpP/crotonase-like_dom_sf"/>
</dbReference>
<dbReference type="Gene3D" id="3.90.226.10">
    <property type="entry name" value="2-enoyl-CoA Hydratase, Chain A, domain 1"/>
    <property type="match status" value="1"/>
</dbReference>
<evidence type="ECO:0000256" key="2">
    <source>
        <dbReference type="RuleBase" id="RU003707"/>
    </source>
</evidence>
<comment type="similarity">
    <text evidence="1 2">Belongs to the enoyl-CoA hydratase/isomerase family.</text>
</comment>
<dbReference type="SUPFAM" id="SSF52096">
    <property type="entry name" value="ClpP/crotonase"/>
    <property type="match status" value="1"/>
</dbReference>
<keyword evidence="4" id="KW-1185">Reference proteome</keyword>
<evidence type="ECO:0000256" key="1">
    <source>
        <dbReference type="ARBA" id="ARBA00005254"/>
    </source>
</evidence>
<dbReference type="Pfam" id="PF00378">
    <property type="entry name" value="ECH_1"/>
    <property type="match status" value="1"/>
</dbReference>
<accession>A0ABN1Y8N4</accession>
<evidence type="ECO:0000313" key="3">
    <source>
        <dbReference type="EMBL" id="GAA1399375.1"/>
    </source>
</evidence>
<proteinExistence type="inferred from homology"/>
<dbReference type="NCBIfam" id="NF004525">
    <property type="entry name" value="PRK05870.1"/>
    <property type="match status" value="1"/>
</dbReference>
<comment type="caution">
    <text evidence="3">The sequence shown here is derived from an EMBL/GenBank/DDBJ whole genome shotgun (WGS) entry which is preliminary data.</text>
</comment>
<dbReference type="EMBL" id="BAAAJK010000048">
    <property type="protein sequence ID" value="GAA1399375.1"/>
    <property type="molecule type" value="Genomic_DNA"/>
</dbReference>
<dbReference type="PROSITE" id="PS00166">
    <property type="entry name" value="ENOYL_COA_HYDRATASE"/>
    <property type="match status" value="1"/>
</dbReference>
<dbReference type="InterPro" id="IPR018376">
    <property type="entry name" value="Enoyl-CoA_hyd/isom_CS"/>
</dbReference>
<gene>
    <name evidence="3" type="ORF">GCM10009613_54800</name>
</gene>
<dbReference type="CDD" id="cd06558">
    <property type="entry name" value="crotonase-like"/>
    <property type="match status" value="1"/>
</dbReference>